<dbReference type="PRINTS" id="PR00039">
    <property type="entry name" value="HTHLYSR"/>
</dbReference>
<dbReference type="SUPFAM" id="SSF53850">
    <property type="entry name" value="Periplasmic binding protein-like II"/>
    <property type="match status" value="1"/>
</dbReference>
<keyword evidence="3" id="KW-0238">DNA-binding</keyword>
<dbReference type="GO" id="GO:0003700">
    <property type="term" value="F:DNA-binding transcription factor activity"/>
    <property type="evidence" value="ECO:0007669"/>
    <property type="project" value="InterPro"/>
</dbReference>
<dbReference type="SUPFAM" id="SSF46785">
    <property type="entry name" value="Winged helix' DNA-binding domain"/>
    <property type="match status" value="1"/>
</dbReference>
<dbReference type="InterPro" id="IPR036388">
    <property type="entry name" value="WH-like_DNA-bd_sf"/>
</dbReference>
<evidence type="ECO:0000259" key="5">
    <source>
        <dbReference type="PROSITE" id="PS50931"/>
    </source>
</evidence>
<dbReference type="Proteomes" id="UP000197092">
    <property type="component" value="Chromosome 1"/>
</dbReference>
<dbReference type="PANTHER" id="PTHR30118:SF15">
    <property type="entry name" value="TRANSCRIPTIONAL REGULATORY PROTEIN"/>
    <property type="match status" value="1"/>
</dbReference>
<accession>A0AAN1FGN2</accession>
<dbReference type="Gene3D" id="1.10.10.10">
    <property type="entry name" value="Winged helix-like DNA-binding domain superfamily/Winged helix DNA-binding domain"/>
    <property type="match status" value="1"/>
</dbReference>
<gene>
    <name evidence="6" type="ORF">BSZ05_11320</name>
</gene>
<dbReference type="PROSITE" id="PS50931">
    <property type="entry name" value="HTH_LYSR"/>
    <property type="match status" value="1"/>
</dbReference>
<sequence>MPKEVFKKVDLNLLRVLVVLTQERHMGKTAERLMVTQPAVSKSLKKLREYFEDELFVKTQRGLSPTLKTIDIYDEIEPLITKIENSVYDNESSKKPIFRDVIKIAVSPHFLSGIANELLEEIRKISPNTQVQLVNFNSSSIDRLVTNEIDYAISYELAKKTKEIYNHPIVKDDFKLIVRKQSLIYKNNISLNDLKSSRTYYEIATLIAAGWNDTISYAEVIKQSYLANINVVFRTELPSAVINIVKKTDIAFPASKFLLPENDPDLKFVDIDFVDKIGINTTIYGYFHVRNRHTKMINELNKICKRIFIKQDENI</sequence>
<feature type="domain" description="HTH lysR-type" evidence="5">
    <location>
        <begin position="9"/>
        <end position="66"/>
    </location>
</feature>
<evidence type="ECO:0000256" key="1">
    <source>
        <dbReference type="ARBA" id="ARBA00009437"/>
    </source>
</evidence>
<dbReference type="InterPro" id="IPR000847">
    <property type="entry name" value="LysR_HTH_N"/>
</dbReference>
<proteinExistence type="inferred from homology"/>
<evidence type="ECO:0000256" key="2">
    <source>
        <dbReference type="ARBA" id="ARBA00023015"/>
    </source>
</evidence>
<dbReference type="GO" id="GO:0003677">
    <property type="term" value="F:DNA binding"/>
    <property type="evidence" value="ECO:0007669"/>
    <property type="project" value="UniProtKB-KW"/>
</dbReference>
<organism evidence="6 7">
    <name type="scientific">Vibrio mediterranei</name>
    <dbReference type="NCBI Taxonomy" id="689"/>
    <lineage>
        <taxon>Bacteria</taxon>
        <taxon>Pseudomonadati</taxon>
        <taxon>Pseudomonadota</taxon>
        <taxon>Gammaproteobacteria</taxon>
        <taxon>Vibrionales</taxon>
        <taxon>Vibrionaceae</taxon>
        <taxon>Vibrio</taxon>
    </lineage>
</organism>
<evidence type="ECO:0000256" key="3">
    <source>
        <dbReference type="ARBA" id="ARBA00023125"/>
    </source>
</evidence>
<dbReference type="InterPro" id="IPR036390">
    <property type="entry name" value="WH_DNA-bd_sf"/>
</dbReference>
<dbReference type="Gene3D" id="3.40.190.10">
    <property type="entry name" value="Periplasmic binding protein-like II"/>
    <property type="match status" value="2"/>
</dbReference>
<evidence type="ECO:0000256" key="4">
    <source>
        <dbReference type="ARBA" id="ARBA00023163"/>
    </source>
</evidence>
<keyword evidence="2" id="KW-0805">Transcription regulation</keyword>
<dbReference type="InterPro" id="IPR050389">
    <property type="entry name" value="LysR-type_TF"/>
</dbReference>
<protein>
    <recommendedName>
        <fullName evidence="5">HTH lysR-type domain-containing protein</fullName>
    </recommendedName>
</protein>
<evidence type="ECO:0000313" key="6">
    <source>
        <dbReference type="EMBL" id="ASI90309.1"/>
    </source>
</evidence>
<dbReference type="KEGG" id="vsh:BSZ05_11320"/>
<name>A0AAN1FGN2_9VIBR</name>
<comment type="similarity">
    <text evidence="1">Belongs to the LysR transcriptional regulatory family.</text>
</comment>
<keyword evidence="4" id="KW-0804">Transcription</keyword>
<dbReference type="Pfam" id="PF00126">
    <property type="entry name" value="HTH_1"/>
    <property type="match status" value="1"/>
</dbReference>
<evidence type="ECO:0000313" key="7">
    <source>
        <dbReference type="Proteomes" id="UP000197092"/>
    </source>
</evidence>
<dbReference type="RefSeq" id="WP_088876899.1">
    <property type="nucleotide sequence ID" value="NZ_CP018308.1"/>
</dbReference>
<reference evidence="7" key="1">
    <citation type="submission" date="2016-12" db="EMBL/GenBank/DDBJ databases">
        <title>Comparative genomic analysis reveals the diversity, evolution, and environmental adaptation strategies of the genus Vibrio.</title>
        <authorList>
            <person name="Lin H."/>
            <person name="Wang X."/>
            <person name="Zhang X.-H."/>
        </authorList>
    </citation>
    <scope>NUCLEOTIDE SEQUENCE [LARGE SCALE GENOMIC DNA]</scope>
    <source>
        <strain evidence="7">QT6D1</strain>
    </source>
</reference>
<dbReference type="Pfam" id="PF03466">
    <property type="entry name" value="LysR_substrate"/>
    <property type="match status" value="1"/>
</dbReference>
<dbReference type="AlphaFoldDB" id="A0AAN1FGN2"/>
<dbReference type="InterPro" id="IPR005119">
    <property type="entry name" value="LysR_subst-bd"/>
</dbReference>
<dbReference type="EMBL" id="CP018308">
    <property type="protein sequence ID" value="ASI90309.1"/>
    <property type="molecule type" value="Genomic_DNA"/>
</dbReference>
<dbReference type="PANTHER" id="PTHR30118">
    <property type="entry name" value="HTH-TYPE TRANSCRIPTIONAL REGULATOR LEUO-RELATED"/>
    <property type="match status" value="1"/>
</dbReference>
<dbReference type="CDD" id="cd05466">
    <property type="entry name" value="PBP2_LTTR_substrate"/>
    <property type="match status" value="1"/>
</dbReference>